<keyword evidence="2 11" id="KW-0808">Transferase</keyword>
<accession>A0ABM8FHG1</accession>
<evidence type="ECO:0000313" key="15">
    <source>
        <dbReference type="Proteomes" id="UP001307608"/>
    </source>
</evidence>
<dbReference type="CDD" id="cd05398">
    <property type="entry name" value="NT_ClassII-CCAase"/>
    <property type="match status" value="1"/>
</dbReference>
<dbReference type="SUPFAM" id="SSF81301">
    <property type="entry name" value="Nucleotidyltransferase"/>
    <property type="match status" value="1"/>
</dbReference>
<reference evidence="14 15" key="1">
    <citation type="submission" date="2023-01" db="EMBL/GenBank/DDBJ databases">
        <title>Complete genome sequence of Marinomonas pontica strain 200518_36.</title>
        <authorList>
            <person name="Ueki S."/>
            <person name="Gajardo G."/>
            <person name="Maruyama F."/>
        </authorList>
    </citation>
    <scope>NUCLEOTIDE SEQUENCE [LARGE SCALE GENOMIC DNA]</scope>
    <source>
        <strain evidence="14 15">200518_36</strain>
    </source>
</reference>
<evidence type="ECO:0008006" key="16">
    <source>
        <dbReference type="Google" id="ProtNLM"/>
    </source>
</evidence>
<protein>
    <recommendedName>
        <fullName evidence="16">CCA tRNA nucleotidyltransferase</fullName>
    </recommendedName>
</protein>
<keyword evidence="6" id="KW-0547">Nucleotide-binding</keyword>
<evidence type="ECO:0000256" key="7">
    <source>
        <dbReference type="ARBA" id="ARBA00022800"/>
    </source>
</evidence>
<evidence type="ECO:0000256" key="1">
    <source>
        <dbReference type="ARBA" id="ARBA00001946"/>
    </source>
</evidence>
<dbReference type="InterPro" id="IPR002646">
    <property type="entry name" value="PolA_pol_head_dom"/>
</dbReference>
<evidence type="ECO:0000256" key="11">
    <source>
        <dbReference type="RuleBase" id="RU003953"/>
    </source>
</evidence>
<evidence type="ECO:0000256" key="6">
    <source>
        <dbReference type="ARBA" id="ARBA00022741"/>
    </source>
</evidence>
<evidence type="ECO:0000256" key="10">
    <source>
        <dbReference type="ARBA" id="ARBA00022884"/>
    </source>
</evidence>
<dbReference type="Pfam" id="PF01743">
    <property type="entry name" value="PolyA_pol"/>
    <property type="match status" value="1"/>
</dbReference>
<keyword evidence="8" id="KW-0067">ATP-binding</keyword>
<sequence length="372" mass="41740">MTTPYQVYLVGGAVRDSLLSLPVVDRDWVVTGATPEQLEQQGFQQVGKQFPVFLHPKSKEEYALARKEKKQGEGYTGFICDFSPDISLEEDLERRDLTINAIAQDQHGNLIDPYHGQQDLINRVFRHVSDAFIEDPLRVLRVARFAARFQGFGFTIAPETLALMQTISESGELATLSAERIWKELEKALNTQHSHAFFSVLSAANALDKLFPELVWKDSQALVDTLQHSEFTPAQRWAILIQHTPLEALTQLHQRIRCSNQFKILAEQTRGFLENQRIPMAAAEWENWLTSVNAIKKPQPFTLLIEVLCHLTHTDIKDWQALRATAATVTATALIKQGLSGAELGLGLKASRAEALTQLAQEASPLIQSRHA</sequence>
<organism evidence="14 15">
    <name type="scientific">Marinomonas pontica</name>
    <dbReference type="NCBI Taxonomy" id="264739"/>
    <lineage>
        <taxon>Bacteria</taxon>
        <taxon>Pseudomonadati</taxon>
        <taxon>Pseudomonadota</taxon>
        <taxon>Gammaproteobacteria</taxon>
        <taxon>Oceanospirillales</taxon>
        <taxon>Oceanospirillaceae</taxon>
        <taxon>Marinomonas</taxon>
    </lineage>
</organism>
<dbReference type="Gene3D" id="1.10.3090.10">
    <property type="entry name" value="cca-adding enzyme, domain 2"/>
    <property type="match status" value="1"/>
</dbReference>
<keyword evidence="15" id="KW-1185">Reference proteome</keyword>
<evidence type="ECO:0000256" key="9">
    <source>
        <dbReference type="ARBA" id="ARBA00022842"/>
    </source>
</evidence>
<dbReference type="RefSeq" id="WP_338268536.1">
    <property type="nucleotide sequence ID" value="NZ_AP027271.1"/>
</dbReference>
<dbReference type="Gene3D" id="3.30.460.10">
    <property type="entry name" value="Beta Polymerase, domain 2"/>
    <property type="match status" value="1"/>
</dbReference>
<dbReference type="InterPro" id="IPR050124">
    <property type="entry name" value="tRNA_CCA-adding_enzyme"/>
</dbReference>
<dbReference type="Proteomes" id="UP001307608">
    <property type="component" value="Chromosome"/>
</dbReference>
<evidence type="ECO:0000259" key="12">
    <source>
        <dbReference type="Pfam" id="PF01743"/>
    </source>
</evidence>
<dbReference type="EMBL" id="AP027271">
    <property type="protein sequence ID" value="BDX03768.1"/>
    <property type="molecule type" value="Genomic_DNA"/>
</dbReference>
<evidence type="ECO:0000313" key="14">
    <source>
        <dbReference type="EMBL" id="BDX03768.1"/>
    </source>
</evidence>
<feature type="domain" description="tRNA nucleotidyltransferase/poly(A) polymerase RNA and SrmB- binding" evidence="13">
    <location>
        <begin position="153"/>
        <end position="214"/>
    </location>
</feature>
<gene>
    <name evidence="14" type="ORF">MACH16_25160</name>
</gene>
<dbReference type="PANTHER" id="PTHR47545:SF1">
    <property type="entry name" value="MULTIFUNCTIONAL CCA PROTEIN"/>
    <property type="match status" value="1"/>
</dbReference>
<dbReference type="InterPro" id="IPR032828">
    <property type="entry name" value="PolyA_RNA-bd"/>
</dbReference>
<keyword evidence="3" id="KW-0819">tRNA processing</keyword>
<evidence type="ECO:0000256" key="4">
    <source>
        <dbReference type="ARBA" id="ARBA00022695"/>
    </source>
</evidence>
<feature type="domain" description="Poly A polymerase head" evidence="12">
    <location>
        <begin position="7"/>
        <end position="125"/>
    </location>
</feature>
<name>A0ABM8FHG1_9GAMM</name>
<comment type="cofactor">
    <cofactor evidence="1">
        <name>Mg(2+)</name>
        <dbReference type="ChEBI" id="CHEBI:18420"/>
    </cofactor>
</comment>
<dbReference type="PANTHER" id="PTHR47545">
    <property type="entry name" value="MULTIFUNCTIONAL CCA PROTEIN"/>
    <property type="match status" value="1"/>
</dbReference>
<evidence type="ECO:0000256" key="5">
    <source>
        <dbReference type="ARBA" id="ARBA00022723"/>
    </source>
</evidence>
<keyword evidence="4" id="KW-0548">Nucleotidyltransferase</keyword>
<keyword evidence="9" id="KW-0460">Magnesium</keyword>
<dbReference type="Pfam" id="PF12627">
    <property type="entry name" value="PolyA_pol_RNAbd"/>
    <property type="match status" value="1"/>
</dbReference>
<keyword evidence="5" id="KW-0479">Metal-binding</keyword>
<dbReference type="SUPFAM" id="SSF81891">
    <property type="entry name" value="Poly A polymerase C-terminal region-like"/>
    <property type="match status" value="1"/>
</dbReference>
<dbReference type="InterPro" id="IPR012006">
    <property type="entry name" value="CCA_bact"/>
</dbReference>
<evidence type="ECO:0000259" key="13">
    <source>
        <dbReference type="Pfam" id="PF12627"/>
    </source>
</evidence>
<proteinExistence type="inferred from homology"/>
<evidence type="ECO:0000256" key="3">
    <source>
        <dbReference type="ARBA" id="ARBA00022694"/>
    </source>
</evidence>
<comment type="similarity">
    <text evidence="11">Belongs to the tRNA nucleotidyltransferase/poly(A) polymerase family.</text>
</comment>
<keyword evidence="7" id="KW-0692">RNA repair</keyword>
<dbReference type="PIRSF" id="PIRSF000813">
    <property type="entry name" value="CCA_bact"/>
    <property type="match status" value="1"/>
</dbReference>
<evidence type="ECO:0000256" key="2">
    <source>
        <dbReference type="ARBA" id="ARBA00022679"/>
    </source>
</evidence>
<dbReference type="InterPro" id="IPR043519">
    <property type="entry name" value="NT_sf"/>
</dbReference>
<keyword evidence="10 11" id="KW-0694">RNA-binding</keyword>
<evidence type="ECO:0000256" key="8">
    <source>
        <dbReference type="ARBA" id="ARBA00022840"/>
    </source>
</evidence>